<proteinExistence type="predicted"/>
<reference evidence="1 2" key="1">
    <citation type="journal article" date="2022" name="DNA Res.">
        <title>Chromosomal-level genome assembly of the orchid tree Bauhinia variegata (Leguminosae; Cercidoideae) supports the allotetraploid origin hypothesis of Bauhinia.</title>
        <authorList>
            <person name="Zhong Y."/>
            <person name="Chen Y."/>
            <person name="Zheng D."/>
            <person name="Pang J."/>
            <person name="Liu Y."/>
            <person name="Luo S."/>
            <person name="Meng S."/>
            <person name="Qian L."/>
            <person name="Wei D."/>
            <person name="Dai S."/>
            <person name="Zhou R."/>
        </authorList>
    </citation>
    <scope>NUCLEOTIDE SEQUENCE [LARGE SCALE GENOMIC DNA]</scope>
    <source>
        <strain evidence="1">BV-YZ2020</strain>
    </source>
</reference>
<name>A0ACB9P4R2_BAUVA</name>
<keyword evidence="2" id="KW-1185">Reference proteome</keyword>
<dbReference type="Proteomes" id="UP000828941">
    <property type="component" value="Chromosome 5"/>
</dbReference>
<accession>A0ACB9P4R2</accession>
<protein>
    <submittedName>
        <fullName evidence="1">Uncharacterized protein</fullName>
    </submittedName>
</protein>
<evidence type="ECO:0000313" key="2">
    <source>
        <dbReference type="Proteomes" id="UP000828941"/>
    </source>
</evidence>
<evidence type="ECO:0000313" key="1">
    <source>
        <dbReference type="EMBL" id="KAI4343488.1"/>
    </source>
</evidence>
<dbReference type="EMBL" id="CM039430">
    <property type="protein sequence ID" value="KAI4343488.1"/>
    <property type="molecule type" value="Genomic_DNA"/>
</dbReference>
<organism evidence="1 2">
    <name type="scientific">Bauhinia variegata</name>
    <name type="common">Purple orchid tree</name>
    <name type="synonym">Phanera variegata</name>
    <dbReference type="NCBI Taxonomy" id="167791"/>
    <lineage>
        <taxon>Eukaryota</taxon>
        <taxon>Viridiplantae</taxon>
        <taxon>Streptophyta</taxon>
        <taxon>Embryophyta</taxon>
        <taxon>Tracheophyta</taxon>
        <taxon>Spermatophyta</taxon>
        <taxon>Magnoliopsida</taxon>
        <taxon>eudicotyledons</taxon>
        <taxon>Gunneridae</taxon>
        <taxon>Pentapetalae</taxon>
        <taxon>rosids</taxon>
        <taxon>fabids</taxon>
        <taxon>Fabales</taxon>
        <taxon>Fabaceae</taxon>
        <taxon>Cercidoideae</taxon>
        <taxon>Cercideae</taxon>
        <taxon>Bauhiniinae</taxon>
        <taxon>Bauhinia</taxon>
    </lineage>
</organism>
<comment type="caution">
    <text evidence="1">The sequence shown here is derived from an EMBL/GenBank/DDBJ whole genome shotgun (WGS) entry which is preliminary data.</text>
</comment>
<gene>
    <name evidence="1" type="ORF">L6164_010829</name>
</gene>
<sequence>MYEFPKPNAFFVRTKSAHLCWPRRIVLISLKARNGVALTVKFGELIKGGGEDVHQDNHNAFAQAVKIRSSSSFLSINSDNSSALQMLTSDDVRAMHFGSYEAGESFYQKYASAVGFIVRKDDIGRNKQGEVVMRKWVCNREGYRQRKYLENANQRREPRPSTRVNCPATFRISLDRATRKWVVKDFPSLLMNYLVKQVGDYNPVVTEDQDLNNPTKT</sequence>